<sequence>MTEPNGLLAMGGDLEPDRLLLAYRGGIFPWYSEGEPILWWSPDPRAVLFPEEIHLSRRLMRTLRQGHFQVTHNRCFADVVRGCAAPRPESGGTWITGEMRRAYLRLHELGFAHSIECWREGELAGGLYGVALGEVFFAESMFTRVRDASKVALKALCRRGYRLIDCQFLTGHLARLGAVEIPRDRFLTLVRKHTG</sequence>
<name>A0A450STZ9_9GAMM</name>
<comment type="catalytic activity">
    <reaction evidence="7 15">
        <text>N-terminal L-lysyl-[protein] + L-leucyl-tRNA(Leu) = N-terminal L-leucyl-L-lysyl-[protein] + tRNA(Leu) + H(+)</text>
        <dbReference type="Rhea" id="RHEA:12340"/>
        <dbReference type="Rhea" id="RHEA-COMP:9613"/>
        <dbReference type="Rhea" id="RHEA-COMP:9622"/>
        <dbReference type="Rhea" id="RHEA-COMP:12670"/>
        <dbReference type="Rhea" id="RHEA-COMP:12671"/>
        <dbReference type="ChEBI" id="CHEBI:15378"/>
        <dbReference type="ChEBI" id="CHEBI:65249"/>
        <dbReference type="ChEBI" id="CHEBI:78442"/>
        <dbReference type="ChEBI" id="CHEBI:78494"/>
        <dbReference type="ChEBI" id="CHEBI:133043"/>
        <dbReference type="EC" id="2.3.2.6"/>
    </reaction>
</comment>
<evidence type="ECO:0000256" key="8">
    <source>
        <dbReference type="ARBA" id="ARBA00054043"/>
    </source>
</evidence>
<dbReference type="EMBL" id="CAADEX010000066">
    <property type="protein sequence ID" value="VFJ57460.1"/>
    <property type="molecule type" value="Genomic_DNA"/>
</dbReference>
<evidence type="ECO:0000256" key="15">
    <source>
        <dbReference type="HAMAP-Rule" id="MF_00688"/>
    </source>
</evidence>
<evidence type="ECO:0000256" key="9">
    <source>
        <dbReference type="ARBA" id="ARBA00061535"/>
    </source>
</evidence>
<evidence type="ECO:0000256" key="6">
    <source>
        <dbReference type="ARBA" id="ARBA00050652"/>
    </source>
</evidence>
<comment type="function">
    <text evidence="8 15">Functions in the N-end rule pathway of protein degradation where it conjugates Leu, Phe and, less efficiently, Met from aminoacyl-tRNAs to the N-termini of proteins containing an N-terminal arginine or lysine.</text>
</comment>
<evidence type="ECO:0000313" key="16">
    <source>
        <dbReference type="EMBL" id="VFJ57460.1"/>
    </source>
</evidence>
<proteinExistence type="inferred from homology"/>
<dbReference type="PANTHER" id="PTHR30098">
    <property type="entry name" value="LEUCYL/PHENYLALANYL-TRNA--PROTEIN TRANSFERASE"/>
    <property type="match status" value="1"/>
</dbReference>
<dbReference type="Gene3D" id="3.40.630.70">
    <property type="entry name" value="Leucyl/phenylalanyl-tRNA-protein transferase, C-terminal domain"/>
    <property type="match status" value="1"/>
</dbReference>
<dbReference type="HAMAP" id="MF_00688">
    <property type="entry name" value="Leu_Phe_trans"/>
    <property type="match status" value="1"/>
</dbReference>
<evidence type="ECO:0000256" key="10">
    <source>
        <dbReference type="ARBA" id="ARBA00066767"/>
    </source>
</evidence>
<protein>
    <recommendedName>
        <fullName evidence="11 15">Leucyl/phenylalanyl-tRNA--protein transferase</fullName>
        <ecNumber evidence="10 15">2.3.2.6</ecNumber>
    </recommendedName>
    <alternativeName>
        <fullName evidence="12 15">L/F-transferase</fullName>
    </alternativeName>
    <alternativeName>
        <fullName evidence="13 15">Leucyltransferase</fullName>
    </alternativeName>
    <alternativeName>
        <fullName evidence="14 15">Phenyalanyltransferase</fullName>
    </alternativeName>
</protein>
<evidence type="ECO:0000256" key="4">
    <source>
        <dbReference type="ARBA" id="ARBA00023315"/>
    </source>
</evidence>
<dbReference type="NCBIfam" id="TIGR00667">
    <property type="entry name" value="aat"/>
    <property type="match status" value="1"/>
</dbReference>
<comment type="catalytic activity">
    <reaction evidence="5 15">
        <text>L-phenylalanyl-tRNA(Phe) + an N-terminal L-alpha-aminoacyl-[protein] = an N-terminal L-phenylalanyl-L-alpha-aminoacyl-[protein] + tRNA(Phe)</text>
        <dbReference type="Rhea" id="RHEA:43632"/>
        <dbReference type="Rhea" id="RHEA-COMP:9668"/>
        <dbReference type="Rhea" id="RHEA-COMP:9699"/>
        <dbReference type="Rhea" id="RHEA-COMP:10636"/>
        <dbReference type="Rhea" id="RHEA-COMP:10637"/>
        <dbReference type="ChEBI" id="CHEBI:78442"/>
        <dbReference type="ChEBI" id="CHEBI:78531"/>
        <dbReference type="ChEBI" id="CHEBI:78597"/>
        <dbReference type="ChEBI" id="CHEBI:83561"/>
        <dbReference type="EC" id="2.3.2.6"/>
    </reaction>
</comment>
<evidence type="ECO:0000256" key="2">
    <source>
        <dbReference type="ARBA" id="ARBA00022490"/>
    </source>
</evidence>
<dbReference type="SUPFAM" id="SSF55729">
    <property type="entry name" value="Acyl-CoA N-acyltransferases (Nat)"/>
    <property type="match status" value="1"/>
</dbReference>
<dbReference type="EC" id="2.3.2.6" evidence="10 15"/>
<dbReference type="GO" id="GO:0030163">
    <property type="term" value="P:protein catabolic process"/>
    <property type="evidence" value="ECO:0007669"/>
    <property type="project" value="UniProtKB-UniRule"/>
</dbReference>
<evidence type="ECO:0000256" key="5">
    <source>
        <dbReference type="ARBA" id="ARBA00050607"/>
    </source>
</evidence>
<organism evidence="16">
    <name type="scientific">Candidatus Kentrum sp. DK</name>
    <dbReference type="NCBI Taxonomy" id="2126562"/>
    <lineage>
        <taxon>Bacteria</taxon>
        <taxon>Pseudomonadati</taxon>
        <taxon>Pseudomonadota</taxon>
        <taxon>Gammaproteobacteria</taxon>
        <taxon>Candidatus Kentrum</taxon>
    </lineage>
</organism>
<comment type="subcellular location">
    <subcellularLocation>
        <location evidence="1 15">Cytoplasm</location>
    </subcellularLocation>
</comment>
<keyword evidence="3 15" id="KW-0808">Transferase</keyword>
<dbReference type="Gene3D" id="3.30.70.3550">
    <property type="entry name" value="Leucyl/phenylalanyl-tRNA-protein transferase, N-terminal domain"/>
    <property type="match status" value="1"/>
</dbReference>
<comment type="catalytic activity">
    <reaction evidence="6 15">
        <text>N-terminal L-arginyl-[protein] + L-leucyl-tRNA(Leu) = N-terminal L-leucyl-L-arginyl-[protein] + tRNA(Leu) + H(+)</text>
        <dbReference type="Rhea" id="RHEA:50416"/>
        <dbReference type="Rhea" id="RHEA-COMP:9613"/>
        <dbReference type="Rhea" id="RHEA-COMP:9622"/>
        <dbReference type="Rhea" id="RHEA-COMP:12672"/>
        <dbReference type="Rhea" id="RHEA-COMP:12673"/>
        <dbReference type="ChEBI" id="CHEBI:15378"/>
        <dbReference type="ChEBI" id="CHEBI:64719"/>
        <dbReference type="ChEBI" id="CHEBI:78442"/>
        <dbReference type="ChEBI" id="CHEBI:78494"/>
        <dbReference type="ChEBI" id="CHEBI:133044"/>
        <dbReference type="EC" id="2.3.2.6"/>
    </reaction>
</comment>
<dbReference type="GO" id="GO:0008914">
    <property type="term" value="F:leucyl-tRNA--protein transferase activity"/>
    <property type="evidence" value="ECO:0007669"/>
    <property type="project" value="UniProtKB-UniRule"/>
</dbReference>
<dbReference type="Pfam" id="PF03588">
    <property type="entry name" value="Leu_Phe_trans"/>
    <property type="match status" value="1"/>
</dbReference>
<dbReference type="AlphaFoldDB" id="A0A450STZ9"/>
<evidence type="ECO:0000256" key="12">
    <source>
        <dbReference type="ARBA" id="ARBA00077136"/>
    </source>
</evidence>
<dbReference type="InterPro" id="IPR042203">
    <property type="entry name" value="Leu/Phe-tRNA_Trfase_C"/>
</dbReference>
<evidence type="ECO:0000256" key="13">
    <source>
        <dbReference type="ARBA" id="ARBA00077165"/>
    </source>
</evidence>
<accession>A0A450STZ9</accession>
<evidence type="ECO:0000256" key="1">
    <source>
        <dbReference type="ARBA" id="ARBA00004496"/>
    </source>
</evidence>
<dbReference type="PANTHER" id="PTHR30098:SF2">
    <property type="entry name" value="LEUCYL_PHENYLALANYL-TRNA--PROTEIN TRANSFERASE"/>
    <property type="match status" value="1"/>
</dbReference>
<comment type="similarity">
    <text evidence="9 15">Belongs to the L/F-transferase family.</text>
</comment>
<dbReference type="FunFam" id="3.40.630.70:FF:000001">
    <property type="entry name" value="Leucyl/phenylalanyl-tRNA--protein transferase"/>
    <property type="match status" value="1"/>
</dbReference>
<evidence type="ECO:0000256" key="3">
    <source>
        <dbReference type="ARBA" id="ARBA00022679"/>
    </source>
</evidence>
<gene>
    <name evidence="15" type="primary">aat</name>
    <name evidence="16" type="ORF">BECKDK2373B_GA0170837_106627</name>
</gene>
<dbReference type="GO" id="GO:0005737">
    <property type="term" value="C:cytoplasm"/>
    <property type="evidence" value="ECO:0007669"/>
    <property type="project" value="UniProtKB-SubCell"/>
</dbReference>
<keyword evidence="4 15" id="KW-0012">Acyltransferase</keyword>
<keyword evidence="2 15" id="KW-0963">Cytoplasm</keyword>
<evidence type="ECO:0000256" key="14">
    <source>
        <dbReference type="ARBA" id="ARBA00083640"/>
    </source>
</evidence>
<dbReference type="InterPro" id="IPR016181">
    <property type="entry name" value="Acyl_CoA_acyltransferase"/>
</dbReference>
<evidence type="ECO:0000256" key="7">
    <source>
        <dbReference type="ARBA" id="ARBA00051538"/>
    </source>
</evidence>
<dbReference type="InterPro" id="IPR042221">
    <property type="entry name" value="Leu/Phe-tRNA_Trfase_N"/>
</dbReference>
<evidence type="ECO:0000256" key="11">
    <source>
        <dbReference type="ARBA" id="ARBA00074372"/>
    </source>
</evidence>
<dbReference type="FunFam" id="3.30.70.3550:FF:000001">
    <property type="entry name" value="Leucyl/phenylalanyl-tRNA--protein transferase"/>
    <property type="match status" value="1"/>
</dbReference>
<dbReference type="InterPro" id="IPR004616">
    <property type="entry name" value="Leu/Phe-tRNA_Trfase"/>
</dbReference>
<reference evidence="16" key="1">
    <citation type="submission" date="2019-02" db="EMBL/GenBank/DDBJ databases">
        <authorList>
            <person name="Gruber-Vodicka R. H."/>
            <person name="Seah K. B. B."/>
        </authorList>
    </citation>
    <scope>NUCLEOTIDE SEQUENCE</scope>
    <source>
        <strain evidence="16">BECK_DK47</strain>
    </source>
</reference>